<gene>
    <name evidence="2" type="ORF">ATANTOWER_018396</name>
</gene>
<reference evidence="2 3" key="1">
    <citation type="submission" date="2021-07" db="EMBL/GenBank/DDBJ databases">
        <authorList>
            <person name="Palmer J.M."/>
        </authorList>
    </citation>
    <scope>NUCLEOTIDE SEQUENCE [LARGE SCALE GENOMIC DNA]</scope>
    <source>
        <strain evidence="2 3">AT_MEX2019</strain>
        <tissue evidence="2">Muscle</tissue>
    </source>
</reference>
<keyword evidence="3" id="KW-1185">Reference proteome</keyword>
<organism evidence="2 3">
    <name type="scientific">Ataeniobius toweri</name>
    <dbReference type="NCBI Taxonomy" id="208326"/>
    <lineage>
        <taxon>Eukaryota</taxon>
        <taxon>Metazoa</taxon>
        <taxon>Chordata</taxon>
        <taxon>Craniata</taxon>
        <taxon>Vertebrata</taxon>
        <taxon>Euteleostomi</taxon>
        <taxon>Actinopterygii</taxon>
        <taxon>Neopterygii</taxon>
        <taxon>Teleostei</taxon>
        <taxon>Neoteleostei</taxon>
        <taxon>Acanthomorphata</taxon>
        <taxon>Ovalentaria</taxon>
        <taxon>Atherinomorphae</taxon>
        <taxon>Cyprinodontiformes</taxon>
        <taxon>Goodeidae</taxon>
        <taxon>Ataeniobius</taxon>
    </lineage>
</organism>
<evidence type="ECO:0000313" key="3">
    <source>
        <dbReference type="Proteomes" id="UP001345963"/>
    </source>
</evidence>
<proteinExistence type="predicted"/>
<accession>A0ABU7BZT7</accession>
<feature type="compositionally biased region" description="Basic and acidic residues" evidence="1">
    <location>
        <begin position="14"/>
        <end position="24"/>
    </location>
</feature>
<feature type="region of interest" description="Disordered" evidence="1">
    <location>
        <begin position="1"/>
        <end position="42"/>
    </location>
</feature>
<dbReference type="Proteomes" id="UP001345963">
    <property type="component" value="Unassembled WGS sequence"/>
</dbReference>
<comment type="caution">
    <text evidence="2">The sequence shown here is derived from an EMBL/GenBank/DDBJ whole genome shotgun (WGS) entry which is preliminary data.</text>
</comment>
<feature type="compositionally biased region" description="Polar residues" evidence="1">
    <location>
        <begin position="25"/>
        <end position="42"/>
    </location>
</feature>
<protein>
    <submittedName>
        <fullName evidence="2">Uncharacterized protein</fullName>
    </submittedName>
</protein>
<dbReference type="EMBL" id="JAHUTI010072655">
    <property type="protein sequence ID" value="MED6256016.1"/>
    <property type="molecule type" value="Genomic_DNA"/>
</dbReference>
<sequence>MRTDTLKMLGKNNAKHDLDEETGLRETSGSTVETRASETAQQTDNNDVLKAISSLHAKLARLKSDICNKIEADISEVKYTLRGEIATLRTESDTALSALKSRMSAQN</sequence>
<evidence type="ECO:0000256" key="1">
    <source>
        <dbReference type="SAM" id="MobiDB-lite"/>
    </source>
</evidence>
<name>A0ABU7BZT7_9TELE</name>
<evidence type="ECO:0000313" key="2">
    <source>
        <dbReference type="EMBL" id="MED6256016.1"/>
    </source>
</evidence>